<reference evidence="2 3" key="1">
    <citation type="submission" date="2018-06" db="EMBL/GenBank/DDBJ databases">
        <title>WGS assembly of Brassica rapa FPsc.</title>
        <authorList>
            <person name="Bowman J."/>
            <person name="Kohchi T."/>
            <person name="Yamato K."/>
            <person name="Jenkins J."/>
            <person name="Shu S."/>
            <person name="Ishizaki K."/>
            <person name="Yamaoka S."/>
            <person name="Nishihama R."/>
            <person name="Nakamura Y."/>
            <person name="Berger F."/>
            <person name="Adam C."/>
            <person name="Aki S."/>
            <person name="Althoff F."/>
            <person name="Araki T."/>
            <person name="Arteaga-Vazquez M."/>
            <person name="Balasubrmanian S."/>
            <person name="Bauer D."/>
            <person name="Boehm C."/>
            <person name="Briginshaw L."/>
            <person name="Caballero-Perez J."/>
            <person name="Catarino B."/>
            <person name="Chen F."/>
            <person name="Chiyoda S."/>
            <person name="Chovatia M."/>
            <person name="Davies K."/>
            <person name="Delmans M."/>
            <person name="Demura T."/>
            <person name="Dierschke T."/>
            <person name="Dolan L."/>
            <person name="Dorantes-Acosta A."/>
            <person name="Eklund D."/>
            <person name="Florent S."/>
            <person name="Flores-Sandoval E."/>
            <person name="Fujiyama A."/>
            <person name="Fukuzawa H."/>
            <person name="Galik B."/>
            <person name="Grimanelli D."/>
            <person name="Grimwood J."/>
            <person name="Grossniklaus U."/>
            <person name="Hamada T."/>
            <person name="Haseloff J."/>
            <person name="Hetherington A."/>
            <person name="Higo A."/>
            <person name="Hirakawa Y."/>
            <person name="Hundley H."/>
            <person name="Ikeda Y."/>
            <person name="Inoue K."/>
            <person name="Inoue S."/>
            <person name="Ishida S."/>
            <person name="Jia Q."/>
            <person name="Kakita M."/>
            <person name="Kanazawa T."/>
            <person name="Kawai Y."/>
            <person name="Kawashima T."/>
            <person name="Kennedy M."/>
            <person name="Kinose K."/>
            <person name="Kinoshita T."/>
            <person name="Kohara Y."/>
            <person name="Koide E."/>
            <person name="Komatsu K."/>
            <person name="Kopischke S."/>
            <person name="Kubo M."/>
            <person name="Kyozuka J."/>
            <person name="Lagercrantz U."/>
            <person name="Lin S."/>
            <person name="Lindquist E."/>
            <person name="Lipzen A."/>
            <person name="Lu C."/>
            <person name="Luna E."/>
            <person name="Martienssen R."/>
            <person name="Minamino N."/>
            <person name="Mizutani M."/>
            <person name="Mizutani M."/>
            <person name="Mochizuki N."/>
            <person name="Monte I."/>
            <person name="Mosher R."/>
            <person name="Nagasaki H."/>
            <person name="Nakagami H."/>
            <person name="Naramoto S."/>
            <person name="Nishitani K."/>
            <person name="Ohtani M."/>
            <person name="Okamoto T."/>
            <person name="Okumura M."/>
            <person name="Phillips J."/>
            <person name="Pollak B."/>
            <person name="Reinders A."/>
            <person name="Roevekamp M."/>
            <person name="Sano R."/>
            <person name="Sawa S."/>
            <person name="Schmid M."/>
            <person name="Shirakawa M."/>
            <person name="Solano R."/>
            <person name="Spunde A."/>
            <person name="Suetsugu N."/>
            <person name="Sugano S."/>
            <person name="Sugiyama A."/>
            <person name="Sun R."/>
            <person name="Suzuki Y."/>
            <person name="Takenaka M."/>
            <person name="Takezawa D."/>
            <person name="Tomogane H."/>
            <person name="Tsuzuki M."/>
            <person name="Ueda T."/>
            <person name="Umeda M."/>
            <person name="Ward J."/>
            <person name="Watanabe Y."/>
            <person name="Yazaki K."/>
            <person name="Yokoyama R."/>
            <person name="Yoshitake Y."/>
            <person name="Yotsui I."/>
            <person name="Zachgo S."/>
            <person name="Schmutz J."/>
        </authorList>
    </citation>
    <scope>NUCLEOTIDE SEQUENCE [LARGE SCALE GENOMIC DNA]</scope>
    <source>
        <strain evidence="3">cv. B-3</strain>
    </source>
</reference>
<evidence type="ECO:0000313" key="3">
    <source>
        <dbReference type="Proteomes" id="UP000264353"/>
    </source>
</evidence>
<proteinExistence type="predicted"/>
<feature type="region of interest" description="Disordered" evidence="1">
    <location>
        <begin position="91"/>
        <end position="111"/>
    </location>
</feature>
<accession>A0A398AR51</accession>
<sequence length="344" mass="38360">MQGAEDHRIDLAELKLHIVKKIGVERSRRYFYYLGRFLSQKLTKVEFDKSCHRLLGRENLPLHNKLIHSILKNASLAKTPPFQKTKSLVLGKEDRPQQSGSLIPNHNPVLSNGVLHKVRSGKCDRPSPLGPNGKVDSLLHQPLCREDGSSNRNKENGDVGPVIRDDDVAQEERSRLVLPQNPVMAPLGIIPFSGTRRTVPASTKGDFITCYDSGGLSETEMLRKRMESIAAAQGLGGVSAECSTMLNSMLDVYLKKLVKSCVDLSGARSTNGNQRLDKPQSREKIVNGMWPSNQASEITQEQQHPVSLLDFRAAMELNPHQLGEDWPLLLEKISMRSFEEREGV</sequence>
<dbReference type="GO" id="GO:0070461">
    <property type="term" value="C:SAGA-type complex"/>
    <property type="evidence" value="ECO:0007669"/>
    <property type="project" value="InterPro"/>
</dbReference>
<dbReference type="CDD" id="cd22933">
    <property type="entry name" value="HFD_HFI1"/>
    <property type="match status" value="1"/>
</dbReference>
<evidence type="ECO:0000313" key="2">
    <source>
        <dbReference type="EMBL" id="RID77746.1"/>
    </source>
</evidence>
<feature type="compositionally biased region" description="Polar residues" evidence="1">
    <location>
        <begin position="97"/>
        <end position="110"/>
    </location>
</feature>
<dbReference type="InterPro" id="IPR024738">
    <property type="entry name" value="Hfi1/Tada1"/>
</dbReference>
<dbReference type="EMBL" id="CM010628">
    <property type="protein sequence ID" value="RID77746.1"/>
    <property type="molecule type" value="Genomic_DNA"/>
</dbReference>
<dbReference type="PANTHER" id="PTHR21277">
    <property type="entry name" value="TRANSCRIPTIONAL ADAPTER 1"/>
    <property type="match status" value="1"/>
</dbReference>
<dbReference type="AlphaFoldDB" id="A0A398AR51"/>
<name>A0A398AR51_BRACM</name>
<gene>
    <name evidence="2" type="ORF">BRARA_A00628</name>
</gene>
<dbReference type="EMBL" id="CM010628">
    <property type="protein sequence ID" value="RID77745.1"/>
    <property type="molecule type" value="Genomic_DNA"/>
</dbReference>
<evidence type="ECO:0000256" key="1">
    <source>
        <dbReference type="SAM" id="MobiDB-lite"/>
    </source>
</evidence>
<evidence type="ECO:0008006" key="4">
    <source>
        <dbReference type="Google" id="ProtNLM"/>
    </source>
</evidence>
<dbReference type="PANTHER" id="PTHR21277:SF25">
    <property type="entry name" value="TRANSCRIPTIONAL COACTIVATOR HFI1_TRANSCRIPTIONAL ADAPTER 1"/>
    <property type="match status" value="1"/>
</dbReference>
<protein>
    <recommendedName>
        <fullName evidence="4">Transcriptional coactivator Hfi1/Transcriptional adapter 1</fullName>
    </recommendedName>
</protein>
<dbReference type="Pfam" id="PF12767">
    <property type="entry name" value="SAGA-Tad1"/>
    <property type="match status" value="1"/>
</dbReference>
<organism evidence="2 3">
    <name type="scientific">Brassica campestris</name>
    <name type="common">Field mustard</name>
    <dbReference type="NCBI Taxonomy" id="3711"/>
    <lineage>
        <taxon>Eukaryota</taxon>
        <taxon>Viridiplantae</taxon>
        <taxon>Streptophyta</taxon>
        <taxon>Embryophyta</taxon>
        <taxon>Tracheophyta</taxon>
        <taxon>Spermatophyta</taxon>
        <taxon>Magnoliopsida</taxon>
        <taxon>eudicotyledons</taxon>
        <taxon>Gunneridae</taxon>
        <taxon>Pentapetalae</taxon>
        <taxon>rosids</taxon>
        <taxon>malvids</taxon>
        <taxon>Brassicales</taxon>
        <taxon>Brassicaceae</taxon>
        <taxon>Brassiceae</taxon>
        <taxon>Brassica</taxon>
    </lineage>
</organism>
<dbReference type="Proteomes" id="UP000264353">
    <property type="component" value="Chromosome A1"/>
</dbReference>